<evidence type="ECO:0000313" key="1">
    <source>
        <dbReference type="EMBL" id="ATN92818.1"/>
    </source>
</evidence>
<dbReference type="EMBL" id="MF893340">
    <property type="protein sequence ID" value="ATN92818.1"/>
    <property type="molecule type" value="Genomic_DNA"/>
</dbReference>
<keyword evidence="2" id="KW-1185">Reference proteome</keyword>
<organism evidence="1 2">
    <name type="scientific">Pseudomonas phage PPSC2</name>
    <dbReference type="NCBI Taxonomy" id="2041350"/>
    <lineage>
        <taxon>Viruses</taxon>
        <taxon>Duplodnaviria</taxon>
        <taxon>Heunggongvirae</taxon>
        <taxon>Uroviricota</taxon>
        <taxon>Caudoviricetes</taxon>
        <taxon>Vandenendeviridae</taxon>
        <taxon>Gorskivirinae</taxon>
        <taxon>Shenlongvirus</taxon>
        <taxon>Shenlongvirus PPSC2</taxon>
    </lineage>
</organism>
<reference evidence="1 2" key="1">
    <citation type="journal article" date="2018" name="Arch. Virol.">
        <title>Genomic characterization and phylogenetic analysis of the novel Pseudomonas phage PPSC2.</title>
        <authorList>
            <person name="Wu X."/>
            <person name="Wu Y."/>
            <person name="Tang Y."/>
            <person name="Gan B."/>
        </authorList>
    </citation>
    <scope>NUCLEOTIDE SEQUENCE [LARGE SCALE GENOMIC DNA]</scope>
</reference>
<name>A0A2R2YAM1_9CAUD</name>
<gene>
    <name evidence="1" type="ORF">PPSC2_55</name>
</gene>
<evidence type="ECO:0000313" key="2">
    <source>
        <dbReference type="Proteomes" id="UP000244827"/>
    </source>
</evidence>
<sequence>MSEDILIFDADSIAYKAAAANEEKSITSQHIEKGVVESWPNRTAFRTYIAETTHTEDMYVIKDVQEPRHSSYGKTLIRDMIKGYHTRTGVKKGEIYIGGSDNFRDFIPLPMTHVATSGKWAGRSKLGGAYKENREDNIRPVQLKELRNFMIKELGAIVVNGQEVDDMSSIRAYDGFKADEGKIIQVTEDKDALQCSGWLFNPAKMIKPVLIKGFGELHKDGKGYKGTGRMWLYYQALYGDSVDNYHGVDLYKITQDKLGNSVTFGEAAAFKVLKDATTDKEALTAVYNQYKKWYPEPTTYMDHTGIIQVKTALEIMQMYFDCAHMRRWKDDRIDVAAMLAKLGIL</sequence>
<protein>
    <submittedName>
        <fullName evidence="1">Uncharacterized protein</fullName>
    </submittedName>
</protein>
<accession>A0A2R2YAM1</accession>
<dbReference type="Proteomes" id="UP000244827">
    <property type="component" value="Segment"/>
</dbReference>
<proteinExistence type="predicted"/>